<dbReference type="Proteomes" id="UP000250266">
    <property type="component" value="Unassembled WGS sequence"/>
</dbReference>
<gene>
    <name evidence="1" type="ORF">K432DRAFT_311150</name>
</gene>
<dbReference type="OrthoDB" id="5327951at2759"/>
<evidence type="ECO:0000313" key="1">
    <source>
        <dbReference type="EMBL" id="OCK74231.1"/>
    </source>
</evidence>
<dbReference type="AlphaFoldDB" id="A0A8E2DZ87"/>
<dbReference type="EMBL" id="KV745526">
    <property type="protein sequence ID" value="OCK74231.1"/>
    <property type="molecule type" value="Genomic_DNA"/>
</dbReference>
<sequence>MSKTLITPPLSSSISPPLSSSISPPLSSSISPAHLTQLQEVASLMDQIYMTLAKMRYLPASAIKRPPHNINLTLAAEKELDPLVIHLHQILPYVDSDEADGPDFIFGGEFADFRDADDVAQSRDPFYSGWETYGEGKGKWDEDGGEYIRPWVTPLTMMGNHQAVIIYDARKNRIWIIDQERWSSSDYALRGVSEGKQVSKNSMNFDHIPSRPAPEVLKDIIRRYETLEEIPGGGEHSSGFFEYEAVKALYIKHGWPENFDGDAFCIDMVRLKAQDRSKYLSSEPLRQVETYTNWGIYSEIGKIRLETQIAAAKTADEKYALQWELEKNRLYDVRRTRELEEAKGEAEKLCPRGVCIKDGEAILWELRQLDSELEWKRNSVDNNRKWMNSPDNTLERTESFKKSLKKEEVKLGFVEKAYKQCKDEVERLGLIPFPPQGDFERARDSVVRQKKTIEQHREFLVVLEAYLRDLSADAVMARMGVEAEIKSTKRGIANLCASIRQHEKFYADREFAL</sequence>
<accession>A0A8E2DZ87</accession>
<protein>
    <submittedName>
        <fullName evidence="1">Uncharacterized protein</fullName>
    </submittedName>
</protein>
<keyword evidence="2" id="KW-1185">Reference proteome</keyword>
<name>A0A8E2DZ87_9PEZI</name>
<proteinExistence type="predicted"/>
<reference evidence="1 2" key="1">
    <citation type="journal article" date="2016" name="Nat. Commun.">
        <title>Ectomycorrhizal ecology is imprinted in the genome of the dominant symbiotic fungus Cenococcum geophilum.</title>
        <authorList>
            <consortium name="DOE Joint Genome Institute"/>
            <person name="Peter M."/>
            <person name="Kohler A."/>
            <person name="Ohm R.A."/>
            <person name="Kuo A."/>
            <person name="Krutzmann J."/>
            <person name="Morin E."/>
            <person name="Arend M."/>
            <person name="Barry K.W."/>
            <person name="Binder M."/>
            <person name="Choi C."/>
            <person name="Clum A."/>
            <person name="Copeland A."/>
            <person name="Grisel N."/>
            <person name="Haridas S."/>
            <person name="Kipfer T."/>
            <person name="LaButti K."/>
            <person name="Lindquist E."/>
            <person name="Lipzen A."/>
            <person name="Maire R."/>
            <person name="Meier B."/>
            <person name="Mihaltcheva S."/>
            <person name="Molinier V."/>
            <person name="Murat C."/>
            <person name="Poggeler S."/>
            <person name="Quandt C.A."/>
            <person name="Sperisen C."/>
            <person name="Tritt A."/>
            <person name="Tisserant E."/>
            <person name="Crous P.W."/>
            <person name="Henrissat B."/>
            <person name="Nehls U."/>
            <person name="Egli S."/>
            <person name="Spatafora J.W."/>
            <person name="Grigoriev I.V."/>
            <person name="Martin F.M."/>
        </authorList>
    </citation>
    <scope>NUCLEOTIDE SEQUENCE [LARGE SCALE GENOMIC DNA]</scope>
    <source>
        <strain evidence="1 2">CBS 459.81</strain>
    </source>
</reference>
<evidence type="ECO:0000313" key="2">
    <source>
        <dbReference type="Proteomes" id="UP000250266"/>
    </source>
</evidence>
<organism evidence="1 2">
    <name type="scientific">Lepidopterella palustris CBS 459.81</name>
    <dbReference type="NCBI Taxonomy" id="1314670"/>
    <lineage>
        <taxon>Eukaryota</taxon>
        <taxon>Fungi</taxon>
        <taxon>Dikarya</taxon>
        <taxon>Ascomycota</taxon>
        <taxon>Pezizomycotina</taxon>
        <taxon>Dothideomycetes</taxon>
        <taxon>Pleosporomycetidae</taxon>
        <taxon>Mytilinidiales</taxon>
        <taxon>Argynnaceae</taxon>
        <taxon>Lepidopterella</taxon>
    </lineage>
</organism>